<evidence type="ECO:0000256" key="2">
    <source>
        <dbReference type="ARBA" id="ARBA00022512"/>
    </source>
</evidence>
<keyword evidence="8" id="KW-0812">Transmembrane</keyword>
<reference evidence="10" key="1">
    <citation type="submission" date="2019-11" db="EMBL/GenBank/DDBJ databases">
        <authorList>
            <person name="Feng L."/>
        </authorList>
    </citation>
    <scope>NUCLEOTIDE SEQUENCE</scope>
    <source>
        <strain evidence="10">SsimulansLFYP27</strain>
    </source>
</reference>
<feature type="transmembrane region" description="Helical" evidence="8">
    <location>
        <begin position="3176"/>
        <end position="3195"/>
    </location>
</feature>
<feature type="compositionally biased region" description="Polar residues" evidence="7">
    <location>
        <begin position="3143"/>
        <end position="3172"/>
    </location>
</feature>
<evidence type="ECO:0000256" key="4">
    <source>
        <dbReference type="ARBA" id="ARBA00022729"/>
    </source>
</evidence>
<feature type="coiled-coil region" evidence="6">
    <location>
        <begin position="844"/>
        <end position="878"/>
    </location>
</feature>
<keyword evidence="8" id="KW-1133">Transmembrane helix</keyword>
<evidence type="ECO:0000256" key="3">
    <source>
        <dbReference type="ARBA" id="ARBA00022525"/>
    </source>
</evidence>
<feature type="coiled-coil region" evidence="6">
    <location>
        <begin position="949"/>
        <end position="1004"/>
    </location>
</feature>
<feature type="coiled-coil region" evidence="6">
    <location>
        <begin position="649"/>
        <end position="704"/>
    </location>
</feature>
<dbReference type="Pfam" id="PF04650">
    <property type="entry name" value="YSIRK_signal"/>
    <property type="match status" value="1"/>
</dbReference>
<keyword evidence="2" id="KW-0134">Cell wall</keyword>
<feature type="compositionally biased region" description="Polar residues" evidence="7">
    <location>
        <begin position="3055"/>
        <end position="3064"/>
    </location>
</feature>
<evidence type="ECO:0000256" key="1">
    <source>
        <dbReference type="ARBA" id="ARBA00004168"/>
    </source>
</evidence>
<comment type="subcellular location">
    <subcellularLocation>
        <location evidence="1">Secreted</location>
        <location evidence="1">Cell wall</location>
        <topology evidence="1">Peptidoglycan-anchor</topology>
    </subcellularLocation>
</comment>
<feature type="domain" description="Gram-positive cocci surface proteins LPxTG" evidence="9">
    <location>
        <begin position="3168"/>
        <end position="3201"/>
    </location>
</feature>
<keyword evidence="3" id="KW-0964">Secreted</keyword>
<evidence type="ECO:0000256" key="7">
    <source>
        <dbReference type="SAM" id="MobiDB-lite"/>
    </source>
</evidence>
<organism evidence="10">
    <name type="scientific">Staphylococcus simulans</name>
    <dbReference type="NCBI Taxonomy" id="1286"/>
    <lineage>
        <taxon>Bacteria</taxon>
        <taxon>Bacillati</taxon>
        <taxon>Bacillota</taxon>
        <taxon>Bacilli</taxon>
        <taxon>Bacillales</taxon>
        <taxon>Staphylococcaceae</taxon>
        <taxon>Staphylococcus</taxon>
    </lineage>
</organism>
<protein>
    <submittedName>
        <fullName evidence="10">Serine-aspartate repeat-containing protein I</fullName>
    </submittedName>
</protein>
<keyword evidence="8" id="KW-0472">Membrane</keyword>
<dbReference type="InterPro" id="IPR019931">
    <property type="entry name" value="LPXTG_anchor"/>
</dbReference>
<feature type="compositionally biased region" description="Basic and acidic residues" evidence="7">
    <location>
        <begin position="1240"/>
        <end position="1250"/>
    </location>
</feature>
<feature type="compositionally biased region" description="Basic and acidic residues" evidence="7">
    <location>
        <begin position="3065"/>
        <end position="3089"/>
    </location>
</feature>
<feature type="region of interest" description="Disordered" evidence="7">
    <location>
        <begin position="3055"/>
        <end position="3176"/>
    </location>
</feature>
<keyword evidence="4" id="KW-0732">Signal</keyword>
<dbReference type="InterPro" id="IPR005877">
    <property type="entry name" value="YSIRK_signal_dom"/>
</dbReference>
<feature type="region of interest" description="Disordered" evidence="7">
    <location>
        <begin position="1"/>
        <end position="24"/>
    </location>
</feature>
<evidence type="ECO:0000259" key="9">
    <source>
        <dbReference type="PROSITE" id="PS50847"/>
    </source>
</evidence>
<proteinExistence type="predicted"/>
<feature type="coiled-coil region" evidence="6">
    <location>
        <begin position="1840"/>
        <end position="1874"/>
    </location>
</feature>
<sequence length="3201" mass="349843">MIFRKEHSAYRHRHIGGTTMKQPNRRLDFLPNKQNKYSIRKFTVGTASILVGATLMFGLSHDAQAAEEQTSSTDTTQTQSESPNPNSDTTSQPTQETKTTAVVTPPVTTEAPASENTAPHNPELNQTTSEAPTTIEQAPQPEETNPTAKDTTPESTPTIDPTSESTPTIHTRAKRSLDTEPPVEQVEAPVNNETYKGKIIDYNGSNLVKKVANPGQTVAPDYIDFSPKFKDHDSKSYSFLTNKETMTSKKTTTTNGGGIHAYFGDYITLDDNQPEAYVYINNVGTANGHKVDALVHVKMDPPSKKFPTNKRYFFTSGRDMLSMTSQDGGGATANIKFMSNIDKTKLDGFYNKVTNGTSITSVIEELKTLNDKLHPVSGLLNIYDLDDYDRNKEVDVRKSVTFNRNEINELYISSNTLSEATANLELKDNKVIISTGEHPRGAVEDYPNRVTATFKDKSELTYSMTGRNASGTAFHVKGILLVPVQPYTVQVVNPTGNDDAKVTITQYIPTREVHQTATLPSKIEMTAEFPQDIVANVQPNTNYFAATQNNTNKVILTNSNNALSQAAFYDKTYTPSITLKHNLTTEDISTSSEKWTRLKEYYDGNALNVPVKWSFDNGTKHIENLTTDYQTVALKLSDELKKEIDKQIMAEATASIEEAKKAHAQAKATAQTIAADQLVSKNEMDGLQNEIQTATSRKNEAQIKVNQLPERLKATLQQELDQLTEIELPKVNDENNNSISDDQDKLIAEAEQLLKEAQEAESKAKATLETANENNAISPTEHDNLSALQKEFETKKKAAEAKIKEVNEKHQSPLIEKLNKLVGITVPVANDKNNNGKPDEQDEKEQLIAALDNVEDLVKKAEVADQTAQSQLQNANEDSLIKPQEHTELTAAKELATSTKSTAEAAVKTLPLEQQQSFLDRLNLLKGIVVPEVNDKNENDIPDTQDELIKLAEAAIKSAEDAEKKAVSELATAQENQAINQEENAKLTELQKDFETQKQAATEKANAVDKKYNDKLLQQINALKGIEVPVVNDTDNNGKPDTADRAETDQSLAEAKAAIEKAKLADKAAQAKLAEVNQDDVISLKELEGLYVVENQADEANSTARDLVEALPENMQAPLLDELDALNGIEIPSINDTDNNNIPDEQDALIAEAKDLLAAVKAADQKANEELTKAEADKAINQQEHDNLENLQQDFTTKKQAASDKINQIEEKYRGDLPTQLEALKGITVPAVNDTNSNGKTDDQDAKEQQDAALKNAEDLVKKAETADQAAQTQLQQANADNLIKAQEHQDLTVSKENADTIKTTADKAVKALPSEVQTPLLERLAKLKGITVPGINDNNENNIPDEQDALIEAAKLSIKAVEAADKLANEELVKANDDKVINQQEHDNLDKLQQDFTTKKKAANDKINAIDVQYRGELPTQLAALNGIVVPEVNDKDNNGKTDDVDQAELEALLKEAQVSLDKAKAADLAAKHNLTDATQDKLINPKEHQDLTEAQKTAVSTKAEATEKVNALPEALRAPLEQELAKLDGIRVPDINDDNNNMIPDTQDALVKAAEAAIEKAKAADALVKSELTKVNENQAISPEEHQTLQNLQHDFEQKKATAQQALDAVESTYQGVLPGKLKGLTGIDVPEVNDANSNDVADDKEAELRKLVQKVVETDKAAKAAILAIQDDGLVNPDEIESLRPFKLAAYESKMNAFTDVHNLSDGTPLKAELLSVLRQYPDLIVPPVNDNNANDIPDSEDLLIRFAGDALKDAKAADQAVKEMLAQALNPNELIDETEHQALVAAQANFEQKKALANEKINAIQEAYRKDLPQQLAALTGITVPEVNDEDKNGIRDDVDQAIHKAKEAVEAAKAAYNNALTQMDDIQKDNIITPEESADLAKAISLAEDKKAAAQTLVDALLSEPVKQTLQLELDALTPIGPPQVNDENHNGVPDKEDSLFDEAAKAYEAAKNAEAVAQTALEEVQADGMVNPDEQAQLKVLQEEFKQKKALAEEKLEAVESKYRQDLPKKVQAITGISIPSVNDKNQNGIRDDIDTLIDKAQQLINATKDMAQAAQAKADEELVDGLINPSELEVLSGAKNLVEANKAAAQAAIDALPAAYQKDLQLQLDAINEITLPTVNDQDNNHIDDHTDALKAAVQDLVDEAKRAHETAQQQLESIQQDQLVTPKEQSELINQVNYAKTAKHYAQKAVDMIDENLRPEFQPQLDALKAIDIPEVNDKNVNGIDDNQDQLMSDALQAIKAAEAAEKVAKAGLETAQDNGVINDDEHDMLSNLQKASLAQKNIAEAKIALVDDALKGELLKMLDALTGIAVPEVNDHDHNDVDDTLDQTLQDLINAVKAAHETAQDDLTKANANHLITPQEKDTLIESQNHASKLKEQATETIQQSKIPAAVKDELVNALAQMQAISIPDINDQNANGIADDIDTLLEQAEARVAQAEKMNQEIQSELDTANENGLITPQEHQNLSQHQALFEGAKDSAQQIVKQLPAAYQSPFEVRLKQLQGITVPNINDQNANNISDADDAALAEATEFVRVAQAMDAKLQEKLATNTADGLVTPSEYKQLAQLQAIYEDVKAQAKEKVNQLPLTLQGNLPKDLALLKGITLPQINDQNENGIDDNVDVLINEARDAVKVAQSADEHAQILFDSTVSDNLVTPQEQTLLKSTQEEVQTLKATAERKVEALPSELKGNLTALLAQLQGIDIPEINDANANGTNDIQYQWLNDAEAAVKAAELADKASQSAWNMAVSDNLITPQEQTLLKSAQEEAQTLKTSAETKVNALPSELKGNLPALLAQLQGIDIPEINDANANGTNDIQDQWLNDAEAAVKAAELADKASQSAWNMAVSDNLITPQEQTLLKSAQEEAQTLKTSAERKVNVLPSELKGNLPALLAQLQGIDIPEINDANANGTNDIQDQWLNEAEAALKEAISTNNAAHIELEKVLSDHRVQTEEQEALAIVQEKVKTTKELAQSAIAQLPSELKGNLISELNNIENIEIPAVTEDKSTTSLETISNEVVSEKPVTTTTQQEEIHLENADEISLNQMVSETTSSVDLNTESEVKQEVKTEDTNKQQEHTTEEKASSESASIEVEHQTEITQKHQTSKDNNASDESTNEHQDTTRTSDRHMYQNDEERSSQTSNNPTTRTTHPEQTVSSKQQKALPNTGQSQSSSIIVGGLAALIGAAFLVSSRRRKN</sequence>
<feature type="coiled-coil region" evidence="6">
    <location>
        <begin position="1150"/>
        <end position="1212"/>
    </location>
</feature>
<dbReference type="Pfam" id="PF22775">
    <property type="entry name" value="GA_3"/>
    <property type="match status" value="24"/>
</dbReference>
<feature type="coiled-coil region" evidence="6">
    <location>
        <begin position="1045"/>
        <end position="1079"/>
    </location>
</feature>
<feature type="coiled-coil region" evidence="6">
    <location>
        <begin position="736"/>
        <end position="809"/>
    </location>
</feature>
<keyword evidence="5" id="KW-0572">Peptidoglycan-anchor</keyword>
<feature type="coiled-coil region" evidence="6">
    <location>
        <begin position="2142"/>
        <end position="2169"/>
    </location>
</feature>
<feature type="compositionally biased region" description="Polar residues" evidence="7">
    <location>
        <begin position="3106"/>
        <end position="3118"/>
    </location>
</feature>
<feature type="region of interest" description="Disordered" evidence="7">
    <location>
        <begin position="1228"/>
        <end position="1250"/>
    </location>
</feature>
<dbReference type="InterPro" id="IPR054725">
    <property type="entry name" value="Epr_GA-like"/>
</dbReference>
<dbReference type="Pfam" id="PF00746">
    <property type="entry name" value="Gram_pos_anchor"/>
    <property type="match status" value="1"/>
</dbReference>
<evidence type="ECO:0000256" key="6">
    <source>
        <dbReference type="SAM" id="Coils"/>
    </source>
</evidence>
<name>A0A6N3DF08_STASI</name>
<feature type="compositionally biased region" description="Basic and acidic residues" evidence="7">
    <location>
        <begin position="3096"/>
        <end position="3105"/>
    </location>
</feature>
<accession>A0A6N3DF08</accession>
<feature type="compositionally biased region" description="Low complexity" evidence="7">
    <location>
        <begin position="67"/>
        <end position="82"/>
    </location>
</feature>
<evidence type="ECO:0000256" key="8">
    <source>
        <dbReference type="SAM" id="Phobius"/>
    </source>
</evidence>
<evidence type="ECO:0000256" key="5">
    <source>
        <dbReference type="ARBA" id="ARBA00023088"/>
    </source>
</evidence>
<gene>
    <name evidence="10" type="primary">sdrI</name>
    <name evidence="10" type="ORF">SSLFYP27_01784</name>
</gene>
<feature type="coiled-coil region" evidence="6">
    <location>
        <begin position="2428"/>
        <end position="2462"/>
    </location>
</feature>
<feature type="region of interest" description="Disordered" evidence="7">
    <location>
        <begin position="63"/>
        <end position="188"/>
    </location>
</feature>
<dbReference type="EMBL" id="CACRUO010000037">
    <property type="protein sequence ID" value="VYU25411.1"/>
    <property type="molecule type" value="Genomic_DNA"/>
</dbReference>
<keyword evidence="6" id="KW-0175">Coiled coil</keyword>
<feature type="compositionally biased region" description="Basic and acidic residues" evidence="7">
    <location>
        <begin position="3120"/>
        <end position="3142"/>
    </location>
</feature>
<feature type="compositionally biased region" description="Polar residues" evidence="7">
    <location>
        <begin position="116"/>
        <end position="169"/>
    </location>
</feature>
<evidence type="ECO:0000313" key="10">
    <source>
        <dbReference type="EMBL" id="VYU25411.1"/>
    </source>
</evidence>
<dbReference type="NCBIfam" id="TIGR01168">
    <property type="entry name" value="YSIRK_signal"/>
    <property type="match status" value="1"/>
</dbReference>
<feature type="compositionally biased region" description="Low complexity" evidence="7">
    <location>
        <begin position="89"/>
        <end position="115"/>
    </location>
</feature>
<dbReference type="NCBIfam" id="TIGR01167">
    <property type="entry name" value="LPXTG_anchor"/>
    <property type="match status" value="1"/>
</dbReference>
<dbReference type="PROSITE" id="PS50847">
    <property type="entry name" value="GRAM_POS_ANCHORING"/>
    <property type="match status" value="1"/>
</dbReference>